<keyword evidence="2" id="KW-0732">Signal</keyword>
<evidence type="ECO:0000313" key="5">
    <source>
        <dbReference type="Proteomes" id="UP001214250"/>
    </source>
</evidence>
<dbReference type="SUPFAM" id="SSF53822">
    <property type="entry name" value="Periplasmic binding protein-like I"/>
    <property type="match status" value="1"/>
</dbReference>
<keyword evidence="5" id="KW-1185">Reference proteome</keyword>
<evidence type="ECO:0000256" key="1">
    <source>
        <dbReference type="ARBA" id="ARBA00010062"/>
    </source>
</evidence>
<protein>
    <submittedName>
        <fullName evidence="4">ABC transporter substrate-binding protein</fullName>
    </submittedName>
</protein>
<comment type="similarity">
    <text evidence="1">Belongs to the leucine-binding protein family.</text>
</comment>
<dbReference type="CDD" id="cd19979">
    <property type="entry name" value="PBP1_ABC_ligand_binding-like"/>
    <property type="match status" value="1"/>
</dbReference>
<evidence type="ECO:0000259" key="3">
    <source>
        <dbReference type="Pfam" id="PF13458"/>
    </source>
</evidence>
<dbReference type="Proteomes" id="UP001214250">
    <property type="component" value="Chromosome 1"/>
</dbReference>
<proteinExistence type="inferred from homology"/>
<evidence type="ECO:0000256" key="2">
    <source>
        <dbReference type="ARBA" id="ARBA00022729"/>
    </source>
</evidence>
<dbReference type="Pfam" id="PF13458">
    <property type="entry name" value="Peripla_BP_6"/>
    <property type="match status" value="1"/>
</dbReference>
<dbReference type="Gene3D" id="3.40.50.2300">
    <property type="match status" value="2"/>
</dbReference>
<accession>A0ABY7VQ18</accession>
<sequence>MRFVGYLLMLSCGLVLSATELKIYIDADFSNYYESSRAIEVGILSSLEHNKKKLAGQKITVHKLDHRGNSRRSLKNIKMAAADPKTLAVFCGMHSPPVLANQKFINDNQLLLLNPWAAAAPITRSQSKHNYIFRLSLDDSTVGQFLITSGIKIHKIQRPYLLLEDTAWGKNNWKTLSRAINKAEIRKSGVTWFKWGLSQYAIDKLILNLKQSNADSIVLVGNAMESSKIVNAISDANLKIPIISHWGITGGRFYDSLNSKAKKYPLLFIQSSLDMSSNSNNEIIKKCSLLFPDDFNNNYIKSPSGFLHAYDLSSLLIEASQHEFKKRGLDLREAVKRKLETLSTPVKGLIKTYHKPFQAYSPDAPFSHEALNSADYRMAYYNDQGQISHRGTDHD</sequence>
<feature type="domain" description="Leucine-binding protein" evidence="3">
    <location>
        <begin position="50"/>
        <end position="242"/>
    </location>
</feature>
<gene>
    <name evidence="4" type="ORF">PQO03_09385</name>
</gene>
<dbReference type="InterPro" id="IPR028082">
    <property type="entry name" value="Peripla_BP_I"/>
</dbReference>
<dbReference type="RefSeq" id="WP_274149818.1">
    <property type="nucleotide sequence ID" value="NZ_CP117811.1"/>
</dbReference>
<reference evidence="4 5" key="1">
    <citation type="submission" date="2023-02" db="EMBL/GenBank/DDBJ databases">
        <title>Genome sequence of Lentisphaera profundi SAORIC-696.</title>
        <authorList>
            <person name="Kim e."/>
            <person name="Cho J.-C."/>
            <person name="Choi A."/>
            <person name="Kang I."/>
        </authorList>
    </citation>
    <scope>NUCLEOTIDE SEQUENCE [LARGE SCALE GENOMIC DNA]</scope>
    <source>
        <strain evidence="4 5">SAORIC-696</strain>
    </source>
</reference>
<dbReference type="InterPro" id="IPR028081">
    <property type="entry name" value="Leu-bd"/>
</dbReference>
<dbReference type="PANTHER" id="PTHR30483:SF6">
    <property type="entry name" value="PERIPLASMIC BINDING PROTEIN OF ABC TRANSPORTER FOR NATURAL AMINO ACIDS"/>
    <property type="match status" value="1"/>
</dbReference>
<dbReference type="PANTHER" id="PTHR30483">
    <property type="entry name" value="LEUCINE-SPECIFIC-BINDING PROTEIN"/>
    <property type="match status" value="1"/>
</dbReference>
<dbReference type="EMBL" id="CP117811">
    <property type="protein sequence ID" value="WDE95926.1"/>
    <property type="molecule type" value="Genomic_DNA"/>
</dbReference>
<dbReference type="InterPro" id="IPR051010">
    <property type="entry name" value="BCAA_transport"/>
</dbReference>
<name>A0ABY7VQ18_9BACT</name>
<organism evidence="4 5">
    <name type="scientific">Lentisphaera profundi</name>
    <dbReference type="NCBI Taxonomy" id="1658616"/>
    <lineage>
        <taxon>Bacteria</taxon>
        <taxon>Pseudomonadati</taxon>
        <taxon>Lentisphaerota</taxon>
        <taxon>Lentisphaeria</taxon>
        <taxon>Lentisphaerales</taxon>
        <taxon>Lentisphaeraceae</taxon>
        <taxon>Lentisphaera</taxon>
    </lineage>
</organism>
<evidence type="ECO:0000313" key="4">
    <source>
        <dbReference type="EMBL" id="WDE95926.1"/>
    </source>
</evidence>